<feature type="compositionally biased region" description="Low complexity" evidence="4">
    <location>
        <begin position="1888"/>
        <end position="1924"/>
    </location>
</feature>
<feature type="compositionally biased region" description="Basic and acidic residues" evidence="4">
    <location>
        <begin position="1222"/>
        <end position="1240"/>
    </location>
</feature>
<feature type="compositionally biased region" description="Low complexity" evidence="4">
    <location>
        <begin position="607"/>
        <end position="620"/>
    </location>
</feature>
<feature type="region of interest" description="Disordered" evidence="4">
    <location>
        <begin position="1888"/>
        <end position="1942"/>
    </location>
</feature>
<feature type="coiled-coil region" evidence="3">
    <location>
        <begin position="85"/>
        <end position="147"/>
    </location>
</feature>
<dbReference type="Gene3D" id="1.10.287.1490">
    <property type="match status" value="1"/>
</dbReference>
<feature type="region of interest" description="Disordered" evidence="4">
    <location>
        <begin position="1196"/>
        <end position="1240"/>
    </location>
</feature>
<dbReference type="EMBL" id="JALNTZ010000005">
    <property type="protein sequence ID" value="KAJ3650434.1"/>
    <property type="molecule type" value="Genomic_DNA"/>
</dbReference>
<comment type="caution">
    <text evidence="6">The sequence shown here is derived from an EMBL/GenBank/DDBJ whole genome shotgun (WGS) entry which is preliminary data.</text>
</comment>
<accession>A0AA38I7U4</accession>
<feature type="compositionally biased region" description="Basic and acidic residues" evidence="4">
    <location>
        <begin position="1377"/>
        <end position="1419"/>
    </location>
</feature>
<gene>
    <name evidence="6" type="ORF">Zmor_016535</name>
</gene>
<sequence>MKSIKAIFRRGQQPSKPETPTPEELSRSSSASNLNAEHKPKGARPKKADSKDRLDKTAADKKHDRGRALSKNNNRESDGDGAVDVDELQRQLAQMASDKSSLALQLGEQSGQLGKLQGEVTHLRMLQEEAAQKVDQLAEENTILRNRLRDVAHSPLSDNEKQQLLYEARHHSSAPASIATNLLDDGGDITSCPTPEWDKHSSSNVSEVSVACLQDKINQMQETHYSTNEELQATLQELTDLQRQLTELQQENVRLNEEKNLMFESLCRQTERLNDSRGEVESLKQLLYKDDSGQFETAAEREQKLVDLLKSAQEETETLLMKHEQLGNDLEESRSVNMHHSSEISQLSERVKTLESTLDAKHAEHKQLDQELAQAKDQSSGRQIEINRLKDLLENARTKINELEQDRALSDKSELDEMLDNARKEKDALESEVAHLKEKLALSKNENEKLKEQVSILQEECKVIRNNAKMTQSDLEYKLEKVVNEKNATTEQLQQFQEAVNELQVQAQCQLDDKRQLSTVLSETQRNLNESERRVMDLENELVDLKKTKQEQEEEWEKFQNDLLTSVRVANDFKTEAQQDLQKLIMENKASRERIKQLESQIDKLKGTSSPPKTQTSKSPLGGSKRKPSNEEMLMSSLDRRYKEIENLSDALLTEEQRAVKVLKKHYETDFPRQKPVAHKPKNELAISKPSLESVISNPKLGKIVKDEKLTNVEEGQRSLSPARICLIDEIGASVDDLNLQRIESFTKVQSDVGVTNKSDDDDVHRRSKSLSDLPTTLEKTSLRRYDSTDDLLTLSKDSKRVKKRKKSSVNFNTLESICSQIDPNTPEDQLTKEQRLALRLRDVLSKEEKKTTLKKMPKLGRKKPVISRPTQESVERNSKLYDILRDPVMKSVAAEDPKVTKRAKKQLKKTKDRYSVPLSHQWNQDTLKKSKSYNDITFKFQVPNMYSEEENKSDVDPVLPPEEFRDPAMEDSVFKNFQTNNNTFKKEHNYLDDDRVDNFDNDEQVKISDDQMRPDPDGDDNVAETVVDKFDKAEQMTISDEQMRPDTDSDDNVAETVVDNFDKDEQMKISEEDRDDERVRPDGGDNVAETLNEAILRRLEYEDGFTYEELDEEVVAARRGTRQRYSHVIEEMKGKFEKSSDDEDYQDDRGVDKDSSGIDLDSVDSQKTTEKEREEYEELVVQIFDKDYVFNTPKVQKRDDDTDKKAKMSEDFDNDFYVPRAVEKSDYEEREKNDDEDLDRVVSIRMEDLQVFQDFDNDIETEERNTKTVEEENLPRIVIDDQDIESGPRDLDKDSTYEKSDDSTKDKTKKFEETFDTFDDKTTKKPKDFDKDSKYQTDSFEEENLPQIDVATKQSKSQLSKTLDEDPHILDTNQDIESRSKRFDKDSKYQKSDDDEATKKPTDFNKDPIETGSFKEENLPQIIVIESEETESQLSKSVDEDTHILDTDDQDIEHQPRDLDKDSEYQTSEETFDVFDDQSTKKANDVRKTVPPKEEILPQIIVIESEETESQLSKNVDEDAHILDTEDKDIEREPRDLDKDSKFQKSEETFGTFDKDPRKTHIIESEPRHLDKESDKDLNASKEKEESFDIYEETKEVDFNILERFPDKPDPLVKSKTHFDFLEDFGRVEDQAKPSPTKEDDFYFDETSPETNHDNHYLLNTQKTPEPIYEVIGQPHLTEEESQLVDHYSNRRISQPLSDINSEDLSLVDELRYRYLDFEENPHERHVFPQILAPRKLDTAPIYEPVYANVLGPSSTRSTLPPVVVNKKPVASPRVLFPDPDSTEAIYREFAGQVRKTRFSITYERKKGDSFKEKNEEKSARVSDLRAIFEGAKSEPLPIRPTSFQVEDLSRRPKVTLSRQNSRQSVKSLIESIENAGKPVTKTISLNSVSRSSSASSINSLTSDARSPSSPLGVPSLSAGSPLRGDWSEPIKTPLKEQQPNKINRDWSKTVISDSLTKSDLVKKPEDGFKESLLQKGLDFSRRNSYSDLSERKDPLNGLVKNGGSKRNALLKWCQNKTVGYRNIDITNFSSSWNDGLALCALLHTYLPDRIPYDSLTAQEKRRNFSLAFGAAESVGIPTTLNINDMIQLERPDWQQVMGYVTAIYKHFET</sequence>
<keyword evidence="7" id="KW-1185">Reference proteome</keyword>
<dbReference type="SUPFAM" id="SSF47576">
    <property type="entry name" value="Calponin-homology domain, CH-domain"/>
    <property type="match status" value="1"/>
</dbReference>
<feature type="region of interest" description="Disordered" evidence="4">
    <location>
        <begin position="1132"/>
        <end position="1176"/>
    </location>
</feature>
<feature type="compositionally biased region" description="Basic residues" evidence="4">
    <location>
        <begin position="901"/>
        <end position="912"/>
    </location>
</feature>
<comment type="similarity">
    <text evidence="1">Belongs to the cytospin-A family.</text>
</comment>
<feature type="compositionally biased region" description="Basic and acidic residues" evidence="4">
    <location>
        <begin position="1287"/>
        <end position="1336"/>
    </location>
</feature>
<organism evidence="6 7">
    <name type="scientific">Zophobas morio</name>
    <dbReference type="NCBI Taxonomy" id="2755281"/>
    <lineage>
        <taxon>Eukaryota</taxon>
        <taxon>Metazoa</taxon>
        <taxon>Ecdysozoa</taxon>
        <taxon>Arthropoda</taxon>
        <taxon>Hexapoda</taxon>
        <taxon>Insecta</taxon>
        <taxon>Pterygota</taxon>
        <taxon>Neoptera</taxon>
        <taxon>Endopterygota</taxon>
        <taxon>Coleoptera</taxon>
        <taxon>Polyphaga</taxon>
        <taxon>Cucujiformia</taxon>
        <taxon>Tenebrionidae</taxon>
        <taxon>Zophobas</taxon>
    </lineage>
</organism>
<feature type="compositionally biased region" description="Basic and acidic residues" evidence="4">
    <location>
        <begin position="1438"/>
        <end position="1465"/>
    </location>
</feature>
<evidence type="ECO:0000256" key="4">
    <source>
        <dbReference type="SAM" id="MobiDB-lite"/>
    </source>
</evidence>
<dbReference type="Pfam" id="PF00307">
    <property type="entry name" value="CH"/>
    <property type="match status" value="1"/>
</dbReference>
<dbReference type="CDD" id="cd21199">
    <property type="entry name" value="CH_CYTS"/>
    <property type="match status" value="1"/>
</dbReference>
<dbReference type="PANTHER" id="PTHR23167">
    <property type="entry name" value="CALPONIN HOMOLOGY DOMAIN-CONTAINING PROTEIN DDB_G0272472-RELATED"/>
    <property type="match status" value="1"/>
</dbReference>
<feature type="domain" description="Calponin-homology (CH)" evidence="5">
    <location>
        <begin position="2005"/>
        <end position="2110"/>
    </location>
</feature>
<feature type="compositionally biased region" description="Basic and acidic residues" evidence="4">
    <location>
        <begin position="1479"/>
        <end position="1491"/>
    </location>
</feature>
<protein>
    <recommendedName>
        <fullName evidence="5">Calponin-homology (CH) domain-containing protein</fullName>
    </recommendedName>
</protein>
<dbReference type="Proteomes" id="UP001168821">
    <property type="component" value="Unassembled WGS sequence"/>
</dbReference>
<name>A0AA38I7U4_9CUCU</name>
<feature type="compositionally biased region" description="Basic and acidic residues" evidence="4">
    <location>
        <begin position="1061"/>
        <end position="1084"/>
    </location>
</feature>
<dbReference type="InterPro" id="IPR001715">
    <property type="entry name" value="CH_dom"/>
</dbReference>
<feature type="compositionally biased region" description="Basic and acidic residues" evidence="4">
    <location>
        <begin position="1148"/>
        <end position="1157"/>
    </location>
</feature>
<evidence type="ECO:0000313" key="6">
    <source>
        <dbReference type="EMBL" id="KAJ3650434.1"/>
    </source>
</evidence>
<evidence type="ECO:0000256" key="3">
    <source>
        <dbReference type="SAM" id="Coils"/>
    </source>
</evidence>
<feature type="compositionally biased region" description="Polar residues" evidence="4">
    <location>
        <begin position="1353"/>
        <end position="1362"/>
    </location>
</feature>
<proteinExistence type="inferred from homology"/>
<evidence type="ECO:0000259" key="5">
    <source>
        <dbReference type="PROSITE" id="PS50021"/>
    </source>
</evidence>
<dbReference type="SMART" id="SM00033">
    <property type="entry name" value="CH"/>
    <property type="match status" value="1"/>
</dbReference>
<dbReference type="PROSITE" id="PS50021">
    <property type="entry name" value="CH"/>
    <property type="match status" value="1"/>
</dbReference>
<reference evidence="6" key="1">
    <citation type="journal article" date="2023" name="G3 (Bethesda)">
        <title>Whole genome assemblies of Zophobas morio and Tenebrio molitor.</title>
        <authorList>
            <person name="Kaur S."/>
            <person name="Stinson S.A."/>
            <person name="diCenzo G.C."/>
        </authorList>
    </citation>
    <scope>NUCLEOTIDE SEQUENCE</scope>
    <source>
        <strain evidence="6">QUZm001</strain>
    </source>
</reference>
<feature type="coiled-coil region" evidence="3">
    <location>
        <begin position="228"/>
        <end position="265"/>
    </location>
</feature>
<feature type="region of interest" description="Disordered" evidence="4">
    <location>
        <begin position="601"/>
        <end position="630"/>
    </location>
</feature>
<evidence type="ECO:0000313" key="7">
    <source>
        <dbReference type="Proteomes" id="UP001168821"/>
    </source>
</evidence>
<feature type="region of interest" description="Disordered" evidence="4">
    <location>
        <begin position="1"/>
        <end position="84"/>
    </location>
</feature>
<feature type="compositionally biased region" description="Basic and acidic residues" evidence="4">
    <location>
        <begin position="1197"/>
        <end position="1211"/>
    </location>
</feature>
<dbReference type="Gene3D" id="1.10.418.10">
    <property type="entry name" value="Calponin-like domain"/>
    <property type="match status" value="1"/>
</dbReference>
<dbReference type="InterPro" id="IPR050540">
    <property type="entry name" value="F-actin_Monoox_Mical"/>
</dbReference>
<dbReference type="FunFam" id="1.10.418.10:FF:000020">
    <property type="entry name" value="Cytospin-A isoform 1"/>
    <property type="match status" value="1"/>
</dbReference>
<feature type="region of interest" description="Disordered" evidence="4">
    <location>
        <begin position="1507"/>
        <end position="1588"/>
    </location>
</feature>
<dbReference type="PANTHER" id="PTHR23167:SF69">
    <property type="entry name" value="FI18193P1"/>
    <property type="match status" value="1"/>
</dbReference>
<feature type="region of interest" description="Disordered" evidence="4">
    <location>
        <begin position="897"/>
        <end position="917"/>
    </location>
</feature>
<keyword evidence="2 3" id="KW-0175">Coiled coil</keyword>
<feature type="compositionally biased region" description="Basic and acidic residues" evidence="4">
    <location>
        <begin position="1263"/>
        <end position="1275"/>
    </location>
</feature>
<evidence type="ECO:0000256" key="2">
    <source>
        <dbReference type="ARBA" id="ARBA00023054"/>
    </source>
</evidence>
<evidence type="ECO:0000256" key="1">
    <source>
        <dbReference type="ARBA" id="ARBA00009452"/>
    </source>
</evidence>
<dbReference type="InterPro" id="IPR036872">
    <property type="entry name" value="CH_dom_sf"/>
</dbReference>
<feature type="region of interest" description="Disordered" evidence="4">
    <location>
        <begin position="1030"/>
        <end position="1088"/>
    </location>
</feature>
<feature type="region of interest" description="Disordered" evidence="4">
    <location>
        <begin position="1255"/>
        <end position="1491"/>
    </location>
</feature>
<feature type="compositionally biased region" description="Basic and acidic residues" evidence="4">
    <location>
        <begin position="36"/>
        <end position="78"/>
    </location>
</feature>
<feature type="compositionally biased region" description="Basic and acidic residues" evidence="4">
    <location>
        <begin position="1516"/>
        <end position="1588"/>
    </location>
</feature>